<dbReference type="GO" id="GO:0007165">
    <property type="term" value="P:signal transduction"/>
    <property type="evidence" value="ECO:0007669"/>
    <property type="project" value="TreeGrafter"/>
</dbReference>
<dbReference type="PANTHER" id="PTHR20854:SF4">
    <property type="entry name" value="INOSITOL-1-MONOPHOSPHATASE-RELATED"/>
    <property type="match status" value="1"/>
</dbReference>
<dbReference type="PANTHER" id="PTHR20854">
    <property type="entry name" value="INOSITOL MONOPHOSPHATASE"/>
    <property type="match status" value="1"/>
</dbReference>
<dbReference type="InterPro" id="IPR000760">
    <property type="entry name" value="Inositol_monophosphatase-like"/>
</dbReference>
<evidence type="ECO:0000313" key="4">
    <source>
        <dbReference type="Proteomes" id="UP000269923"/>
    </source>
</evidence>
<organism evidence="3 4">
    <name type="scientific">Conchiformibius steedae</name>
    <dbReference type="NCBI Taxonomy" id="153493"/>
    <lineage>
        <taxon>Bacteria</taxon>
        <taxon>Pseudomonadati</taxon>
        <taxon>Pseudomonadota</taxon>
        <taxon>Betaproteobacteria</taxon>
        <taxon>Neisseriales</taxon>
        <taxon>Neisseriaceae</taxon>
        <taxon>Conchiformibius</taxon>
    </lineage>
</organism>
<accession>A0A3P2A4J8</accession>
<dbReference type="STRING" id="1121352.GCA_000620925_00682"/>
<dbReference type="SUPFAM" id="SSF56655">
    <property type="entry name" value="Carbohydrate phosphatase"/>
    <property type="match status" value="1"/>
</dbReference>
<dbReference type="Gene3D" id="3.40.190.80">
    <property type="match status" value="1"/>
</dbReference>
<dbReference type="GO" id="GO:0008934">
    <property type="term" value="F:inositol monophosphate 1-phosphatase activity"/>
    <property type="evidence" value="ECO:0007669"/>
    <property type="project" value="TreeGrafter"/>
</dbReference>
<comment type="caution">
    <text evidence="3">The sequence shown here is derived from an EMBL/GenBank/DDBJ whole genome shotgun (WGS) entry which is preliminary data.</text>
</comment>
<keyword evidence="2" id="KW-0479">Metal-binding</keyword>
<dbReference type="Proteomes" id="UP000269923">
    <property type="component" value="Unassembled WGS sequence"/>
</dbReference>
<dbReference type="OrthoDB" id="9785695at2"/>
<dbReference type="CDD" id="cd01637">
    <property type="entry name" value="IMPase_like"/>
    <property type="match status" value="1"/>
</dbReference>
<keyword evidence="2" id="KW-0460">Magnesium</keyword>
<evidence type="ECO:0000256" key="2">
    <source>
        <dbReference type="PIRSR" id="PIRSR600760-2"/>
    </source>
</evidence>
<sequence length="257" mass="27578">MSQLHSPALNTAFKAARRAGDNTLRAANNLLEFKPDSKAFNDFAAEIRSHAAHTITEILREAYPDHRIISADNGGELTGKGHEWLIAPLEGESDYLHGSAHYAVAIALRHKGILQDALVFSPERNELYTASRGKGAWLNGRRLRVSARIEAANALVAAGFDRENDSLLNGLLTRTAGVRCEGAAVLDFCAVAAGRRDGLVRFNLHPCQAAAGALLVQEAGGIVTDAEGNEHWLDKGEAFAANPKILAQLLHIAAQHA</sequence>
<dbReference type="PRINTS" id="PR00377">
    <property type="entry name" value="IMPHPHTASES"/>
</dbReference>
<comment type="similarity">
    <text evidence="1">Belongs to the inositol monophosphatase superfamily.</text>
</comment>
<comment type="cofactor">
    <cofactor evidence="2">
        <name>Mg(2+)</name>
        <dbReference type="ChEBI" id="CHEBI:18420"/>
    </cofactor>
</comment>
<reference evidence="3 4" key="1">
    <citation type="submission" date="2018-11" db="EMBL/GenBank/DDBJ databases">
        <title>Genomes From Bacteria Associated with the Canine Oral Cavity: a Test Case for Automated Genome-Based Taxonomic Assignment.</title>
        <authorList>
            <person name="Coil D.A."/>
            <person name="Jospin G."/>
            <person name="Darling A.E."/>
            <person name="Wallis C."/>
            <person name="Davis I.J."/>
            <person name="Harris S."/>
            <person name="Eisen J.A."/>
            <person name="Holcombe L.J."/>
            <person name="O'Flynn C."/>
        </authorList>
    </citation>
    <scope>NUCLEOTIDE SEQUENCE [LARGE SCALE GENOMIC DNA]</scope>
    <source>
        <strain evidence="3 4">COT-280</strain>
    </source>
</reference>
<protein>
    <submittedName>
        <fullName evidence="3">Inositol monophosphatase</fullName>
    </submittedName>
</protein>
<dbReference type="GO" id="GO:0046872">
    <property type="term" value="F:metal ion binding"/>
    <property type="evidence" value="ECO:0007669"/>
    <property type="project" value="UniProtKB-KW"/>
</dbReference>
<dbReference type="Gene3D" id="3.30.540.10">
    <property type="entry name" value="Fructose-1,6-Bisphosphatase, subunit A, domain 1"/>
    <property type="match status" value="1"/>
</dbReference>
<evidence type="ECO:0000313" key="3">
    <source>
        <dbReference type="EMBL" id="RRD90382.1"/>
    </source>
</evidence>
<gene>
    <name evidence="3" type="ORF">EII21_05545</name>
</gene>
<name>A0A3P2A4J8_9NEIS</name>
<dbReference type="EMBL" id="RQYC01000006">
    <property type="protein sequence ID" value="RRD90382.1"/>
    <property type="molecule type" value="Genomic_DNA"/>
</dbReference>
<keyword evidence="4" id="KW-1185">Reference proteome</keyword>
<dbReference type="AlphaFoldDB" id="A0A3P2A4J8"/>
<proteinExistence type="inferred from homology"/>
<dbReference type="RefSeq" id="WP_124794583.1">
    <property type="nucleotide sequence ID" value="NZ_RQYC01000006.1"/>
</dbReference>
<evidence type="ECO:0000256" key="1">
    <source>
        <dbReference type="ARBA" id="ARBA00009759"/>
    </source>
</evidence>
<dbReference type="GO" id="GO:0006020">
    <property type="term" value="P:inositol metabolic process"/>
    <property type="evidence" value="ECO:0007669"/>
    <property type="project" value="TreeGrafter"/>
</dbReference>
<feature type="binding site" evidence="2">
    <location>
        <position position="89"/>
    </location>
    <ligand>
        <name>Mg(2+)</name>
        <dbReference type="ChEBI" id="CHEBI:18420"/>
        <label>1</label>
        <note>catalytic</note>
    </ligand>
</feature>
<dbReference type="Pfam" id="PF00459">
    <property type="entry name" value="Inositol_P"/>
    <property type="match status" value="1"/>
</dbReference>